<dbReference type="InterPro" id="IPR013752">
    <property type="entry name" value="KPA_reductase"/>
</dbReference>
<dbReference type="SUPFAM" id="SSF51735">
    <property type="entry name" value="NAD(P)-binding Rossmann-fold domains"/>
    <property type="match status" value="1"/>
</dbReference>
<proteinExistence type="inferred from homology"/>
<keyword evidence="5 10" id="KW-0566">Pantothenate biosynthesis</keyword>
<evidence type="ECO:0000256" key="3">
    <source>
        <dbReference type="ARBA" id="ARBA00013014"/>
    </source>
</evidence>
<reference evidence="13 14" key="1">
    <citation type="submission" date="2014-10" db="EMBL/GenBank/DDBJ databases">
        <title>Genome sequencing of Vibrio sinaloensis T08.</title>
        <authorList>
            <person name="Chan K.-G."/>
            <person name="Mohamad N.I."/>
        </authorList>
    </citation>
    <scope>NUCLEOTIDE SEQUENCE [LARGE SCALE GENOMIC DNA]</scope>
    <source>
        <strain evidence="13 14">T08</strain>
    </source>
</reference>
<protein>
    <recommendedName>
        <fullName evidence="4 10">2-dehydropantoate 2-reductase</fullName>
        <ecNumber evidence="3 10">1.1.1.169</ecNumber>
    </recommendedName>
    <alternativeName>
        <fullName evidence="8 10">Ketopantoate reductase</fullName>
    </alternativeName>
</protein>
<gene>
    <name evidence="13" type="ORF">NM06_10620</name>
</gene>
<keyword evidence="7 10" id="KW-0560">Oxidoreductase</keyword>
<evidence type="ECO:0000313" key="14">
    <source>
        <dbReference type="Proteomes" id="UP000030451"/>
    </source>
</evidence>
<dbReference type="EC" id="1.1.1.169" evidence="3 10"/>
<comment type="similarity">
    <text evidence="2 10">Belongs to the ketopantoate reductase family.</text>
</comment>
<name>A0A0A5HWH3_PHOS4</name>
<dbReference type="Gene3D" id="1.10.1040.10">
    <property type="entry name" value="N-(1-d-carboxylethyl)-l-norvaline Dehydrogenase, domain 2"/>
    <property type="match status" value="1"/>
</dbReference>
<dbReference type="Pfam" id="PF02558">
    <property type="entry name" value="ApbA"/>
    <property type="match status" value="1"/>
</dbReference>
<dbReference type="InterPro" id="IPR013328">
    <property type="entry name" value="6PGD_dom2"/>
</dbReference>
<sequence length="295" mass="32718">MNIVVLGPGAIGSLWAYSLHQAGHTVALYSKQEHDKLPLQLDGHTPITLANNQPVSLQNADVLLVTVKAPQVIPALDVLRSDLHPDCIVVLMHNGMGTAEIVASRLPNNPLVLATTTHGALRQSHHQVLHTGQGCTQLGGYNSKGNQCDFLQQVFAHALPDVYWNENILDALWLKLAINCAINPLTAIHQVKNGQLADEAFKPTLHQLLDEVHQVMTCEGLTLSRNELDTHVYNVIQATAENRSSMHQDIYHHRPSEIDFITGYLIQKAHDHQLDVPSNEALYQQIKRIEKSWTS</sequence>
<evidence type="ECO:0000256" key="4">
    <source>
        <dbReference type="ARBA" id="ARBA00019465"/>
    </source>
</evidence>
<dbReference type="InterPro" id="IPR036291">
    <property type="entry name" value="NAD(P)-bd_dom_sf"/>
</dbReference>
<feature type="domain" description="Ketopantoate reductase C-terminal" evidence="12">
    <location>
        <begin position="167"/>
        <end position="290"/>
    </location>
</feature>
<dbReference type="SUPFAM" id="SSF48179">
    <property type="entry name" value="6-phosphogluconate dehydrogenase C-terminal domain-like"/>
    <property type="match status" value="1"/>
</dbReference>
<dbReference type="InterPro" id="IPR050838">
    <property type="entry name" value="Ketopantoate_reductase"/>
</dbReference>
<organism evidence="13 14">
    <name type="scientific">Photobacterium sp. (strain ATCC 43367)</name>
    <dbReference type="NCBI Taxonomy" id="379097"/>
    <lineage>
        <taxon>Bacteria</taxon>
        <taxon>Pseudomonadati</taxon>
        <taxon>Pseudomonadota</taxon>
        <taxon>Gammaproteobacteria</taxon>
        <taxon>Vibrionales</taxon>
        <taxon>Vibrionaceae</taxon>
        <taxon>Vibrio</taxon>
        <taxon>Vibrio oreintalis group</taxon>
    </lineage>
</organism>
<evidence type="ECO:0000256" key="7">
    <source>
        <dbReference type="ARBA" id="ARBA00023002"/>
    </source>
</evidence>
<dbReference type="Pfam" id="PF08546">
    <property type="entry name" value="ApbA_C"/>
    <property type="match status" value="1"/>
</dbReference>
<comment type="catalytic activity">
    <reaction evidence="9 10">
        <text>(R)-pantoate + NADP(+) = 2-dehydropantoate + NADPH + H(+)</text>
        <dbReference type="Rhea" id="RHEA:16233"/>
        <dbReference type="ChEBI" id="CHEBI:11561"/>
        <dbReference type="ChEBI" id="CHEBI:15378"/>
        <dbReference type="ChEBI" id="CHEBI:15980"/>
        <dbReference type="ChEBI" id="CHEBI:57783"/>
        <dbReference type="ChEBI" id="CHEBI:58349"/>
        <dbReference type="EC" id="1.1.1.169"/>
    </reaction>
</comment>
<accession>A0A0A5HWH3</accession>
<evidence type="ECO:0000256" key="2">
    <source>
        <dbReference type="ARBA" id="ARBA00007870"/>
    </source>
</evidence>
<feature type="domain" description="Ketopantoate reductase N-terminal" evidence="11">
    <location>
        <begin position="3"/>
        <end position="141"/>
    </location>
</feature>
<evidence type="ECO:0000256" key="1">
    <source>
        <dbReference type="ARBA" id="ARBA00004994"/>
    </source>
</evidence>
<comment type="pathway">
    <text evidence="1 10">Cofactor biosynthesis; (R)-pantothenate biosynthesis; (R)-pantoate from 3-methyl-2-oxobutanoate: step 2/2.</text>
</comment>
<dbReference type="GO" id="GO:0008677">
    <property type="term" value="F:2-dehydropantoate 2-reductase activity"/>
    <property type="evidence" value="ECO:0007669"/>
    <property type="project" value="UniProtKB-EC"/>
</dbReference>
<evidence type="ECO:0000256" key="10">
    <source>
        <dbReference type="RuleBase" id="RU362068"/>
    </source>
</evidence>
<dbReference type="GO" id="GO:0050661">
    <property type="term" value="F:NADP binding"/>
    <property type="evidence" value="ECO:0007669"/>
    <property type="project" value="TreeGrafter"/>
</dbReference>
<evidence type="ECO:0000256" key="5">
    <source>
        <dbReference type="ARBA" id="ARBA00022655"/>
    </source>
</evidence>
<comment type="function">
    <text evidence="10">Catalyzes the NADPH-dependent reduction of ketopantoate into pantoic acid.</text>
</comment>
<dbReference type="Proteomes" id="UP000030451">
    <property type="component" value="Unassembled WGS sequence"/>
</dbReference>
<dbReference type="Gene3D" id="3.40.50.720">
    <property type="entry name" value="NAD(P)-binding Rossmann-like Domain"/>
    <property type="match status" value="1"/>
</dbReference>
<dbReference type="OrthoDB" id="6530772at2"/>
<dbReference type="InterPro" id="IPR003710">
    <property type="entry name" value="ApbA"/>
</dbReference>
<dbReference type="PANTHER" id="PTHR43765:SF2">
    <property type="entry name" value="2-DEHYDROPANTOATE 2-REDUCTASE"/>
    <property type="match status" value="1"/>
</dbReference>
<evidence type="ECO:0000259" key="12">
    <source>
        <dbReference type="Pfam" id="PF08546"/>
    </source>
</evidence>
<dbReference type="NCBIfam" id="NF005087">
    <property type="entry name" value="PRK06522.1-1"/>
    <property type="match status" value="1"/>
</dbReference>
<dbReference type="STRING" id="379097.SE23_11725"/>
<dbReference type="PANTHER" id="PTHR43765">
    <property type="entry name" value="2-DEHYDROPANTOATE 2-REDUCTASE-RELATED"/>
    <property type="match status" value="1"/>
</dbReference>
<dbReference type="FunFam" id="1.10.1040.10:FF:000017">
    <property type="entry name" value="2-dehydropantoate 2-reductase"/>
    <property type="match status" value="1"/>
</dbReference>
<dbReference type="UniPathway" id="UPA00028">
    <property type="reaction ID" value="UER00004"/>
</dbReference>
<evidence type="ECO:0000256" key="9">
    <source>
        <dbReference type="ARBA" id="ARBA00048793"/>
    </source>
</evidence>
<dbReference type="AlphaFoldDB" id="A0A0A5HWH3"/>
<dbReference type="InterPro" id="IPR008927">
    <property type="entry name" value="6-PGluconate_DH-like_C_sf"/>
</dbReference>
<evidence type="ECO:0000256" key="6">
    <source>
        <dbReference type="ARBA" id="ARBA00022857"/>
    </source>
</evidence>
<keyword evidence="6 10" id="KW-0521">NADP</keyword>
<dbReference type="GO" id="GO:0015940">
    <property type="term" value="P:pantothenate biosynthetic process"/>
    <property type="evidence" value="ECO:0007669"/>
    <property type="project" value="UniProtKB-UniPathway"/>
</dbReference>
<dbReference type="EMBL" id="JRWP01000019">
    <property type="protein sequence ID" value="KGY08625.1"/>
    <property type="molecule type" value="Genomic_DNA"/>
</dbReference>
<comment type="caution">
    <text evidence="13">The sequence shown here is derived from an EMBL/GenBank/DDBJ whole genome shotgun (WGS) entry which is preliminary data.</text>
</comment>
<dbReference type="NCBIfam" id="TIGR00745">
    <property type="entry name" value="apbA_panE"/>
    <property type="match status" value="1"/>
</dbReference>
<dbReference type="GO" id="GO:0005737">
    <property type="term" value="C:cytoplasm"/>
    <property type="evidence" value="ECO:0007669"/>
    <property type="project" value="TreeGrafter"/>
</dbReference>
<evidence type="ECO:0000259" key="11">
    <source>
        <dbReference type="Pfam" id="PF02558"/>
    </source>
</evidence>
<evidence type="ECO:0000256" key="8">
    <source>
        <dbReference type="ARBA" id="ARBA00032024"/>
    </source>
</evidence>
<dbReference type="InterPro" id="IPR013332">
    <property type="entry name" value="KPR_N"/>
</dbReference>
<evidence type="ECO:0000313" key="13">
    <source>
        <dbReference type="EMBL" id="KGY08625.1"/>
    </source>
</evidence>
<dbReference type="RefSeq" id="WP_038190782.1">
    <property type="nucleotide sequence ID" value="NZ_JRWP01000019.1"/>
</dbReference>